<dbReference type="Gene3D" id="3.80.10.10">
    <property type="entry name" value="Ribonuclease Inhibitor"/>
    <property type="match status" value="1"/>
</dbReference>
<organism evidence="1 2">
    <name type="scientific">Blautia massiliensis</name>
    <name type="common">ex Durand et al. 2017</name>
    <dbReference type="NCBI Taxonomy" id="1737424"/>
    <lineage>
        <taxon>Bacteria</taxon>
        <taxon>Bacillati</taxon>
        <taxon>Bacillota</taxon>
        <taxon>Clostridia</taxon>
        <taxon>Lachnospirales</taxon>
        <taxon>Lachnospiraceae</taxon>
        <taxon>Blautia</taxon>
    </lineage>
</organism>
<gene>
    <name evidence="1" type="ORF">L0P48_16245</name>
</gene>
<dbReference type="Proteomes" id="UP001200089">
    <property type="component" value="Unassembled WGS sequence"/>
</dbReference>
<dbReference type="InterPro" id="IPR026906">
    <property type="entry name" value="LRR_5"/>
</dbReference>
<sequence length="359" mass="39994">MAKRAKKAKEAELEIVDDIFMVEKNSKKLIGLNPDIEESTENLVIPEGIEIIGPAAFVSKNKFQYSDIKSVKLPNSLKKIGNDAFSHCTKLTDIQFGNGLECIGKNAFASCRGLEEIVLPDSLRVIESLAFADCSKLKNIVFNEGLQVIEQSAFYVCKNLNNFVLPKSLRVVGDEALQYARKVTIHGELPHNLMRAVSPISWTTYAEFNFKKWPMTVELVTDDDIYFLPKYIETTNAADCECALNSGMPEKVQTMNKYCNSGNTSADTAYAAYMYLLESGKEPCEDLKKYVKRMSKSIASRLIATNRNAEAAKFIGLGLLTPAAIKSLYENAVNNGNNDIAAYLMEEMKKNNKKPSMKL</sequence>
<name>A0AAW5CXI7_9FIRM</name>
<dbReference type="RefSeq" id="WP_237972671.1">
    <property type="nucleotide sequence ID" value="NZ_JAKNDE010000032.1"/>
</dbReference>
<dbReference type="Pfam" id="PF13306">
    <property type="entry name" value="LRR_5"/>
    <property type="match status" value="1"/>
</dbReference>
<evidence type="ECO:0000313" key="2">
    <source>
        <dbReference type="Proteomes" id="UP001200089"/>
    </source>
</evidence>
<comment type="caution">
    <text evidence="1">The sequence shown here is derived from an EMBL/GenBank/DDBJ whole genome shotgun (WGS) entry which is preliminary data.</text>
</comment>
<evidence type="ECO:0000313" key="1">
    <source>
        <dbReference type="EMBL" id="MCG5035141.1"/>
    </source>
</evidence>
<dbReference type="AlphaFoldDB" id="A0AAW5CXI7"/>
<protein>
    <submittedName>
        <fullName evidence="1">Leucine-rich repeat domain-containing protein</fullName>
    </submittedName>
</protein>
<dbReference type="InterPro" id="IPR053139">
    <property type="entry name" value="Surface_bspA-like"/>
</dbReference>
<dbReference type="SUPFAM" id="SSF52058">
    <property type="entry name" value="L domain-like"/>
    <property type="match status" value="1"/>
</dbReference>
<reference evidence="1" key="1">
    <citation type="submission" date="2022-01" db="EMBL/GenBank/DDBJ databases">
        <title>Collection of gut derived symbiotic bacterial strains cultured from healthy donors.</title>
        <authorList>
            <person name="Lin H."/>
            <person name="Kohout C."/>
            <person name="Waligurski E."/>
            <person name="Pamer E.G."/>
        </authorList>
    </citation>
    <scope>NUCLEOTIDE SEQUENCE</scope>
    <source>
        <strain evidence="1">DFI.1.11</strain>
    </source>
</reference>
<accession>A0AAW5CXI7</accession>
<dbReference type="PANTHER" id="PTHR45661">
    <property type="entry name" value="SURFACE ANTIGEN"/>
    <property type="match status" value="1"/>
</dbReference>
<proteinExistence type="predicted"/>
<dbReference type="EMBL" id="JAKNDE010000032">
    <property type="protein sequence ID" value="MCG5035141.1"/>
    <property type="molecule type" value="Genomic_DNA"/>
</dbReference>
<dbReference type="PANTHER" id="PTHR45661:SF3">
    <property type="entry name" value="IG-LIKE DOMAIN-CONTAINING PROTEIN"/>
    <property type="match status" value="1"/>
</dbReference>
<dbReference type="InterPro" id="IPR032675">
    <property type="entry name" value="LRR_dom_sf"/>
</dbReference>